<dbReference type="OrthoDB" id="9808023at2"/>
<dbReference type="PANTHER" id="PTHR42853:SF3">
    <property type="entry name" value="ACETYL-COENZYME A CARBOXYLASE CARBOXYL TRANSFERASE SUBUNIT ALPHA, CHLOROPLASTIC"/>
    <property type="match status" value="1"/>
</dbReference>
<keyword evidence="4 12" id="KW-0808">Transferase</keyword>
<evidence type="ECO:0000256" key="5">
    <source>
        <dbReference type="ARBA" id="ARBA00022741"/>
    </source>
</evidence>
<dbReference type="Proteomes" id="UP000235649">
    <property type="component" value="Unassembled WGS sequence"/>
</dbReference>
<keyword evidence="13" id="KW-1185">Reference proteome</keyword>
<protein>
    <recommendedName>
        <fullName evidence="2">acetyl-CoA carboxytransferase</fullName>
        <ecNumber evidence="2">2.1.3.15</ecNumber>
    </recommendedName>
</protein>
<evidence type="ECO:0000256" key="8">
    <source>
        <dbReference type="ARBA" id="ARBA00023098"/>
    </source>
</evidence>
<dbReference type="RefSeq" id="WP_102195362.1">
    <property type="nucleotide sequence ID" value="NZ_NIPR01000005.1"/>
</dbReference>
<name>A0A2N7AWA0_9LACO</name>
<comment type="pathway">
    <text evidence="1">Lipid metabolism; malonyl-CoA biosynthesis; malonyl-CoA from acetyl-CoA: step 1/1.</text>
</comment>
<dbReference type="EMBL" id="NIPR01000005">
    <property type="protein sequence ID" value="PMD73030.1"/>
    <property type="molecule type" value="Genomic_DNA"/>
</dbReference>
<dbReference type="Gene3D" id="3.90.226.10">
    <property type="entry name" value="2-enoyl-CoA Hydratase, Chain A, domain 1"/>
    <property type="match status" value="1"/>
</dbReference>
<reference evidence="12 13" key="1">
    <citation type="submission" date="2017-05" db="EMBL/GenBank/DDBJ databases">
        <title>Lactobacillus nurukis nov., sp. nov., isolated from nuruk.</title>
        <authorList>
            <person name="Kim S.-J."/>
        </authorList>
    </citation>
    <scope>NUCLEOTIDE SEQUENCE [LARGE SCALE GENOMIC DNA]</scope>
    <source>
        <strain evidence="12 13">SYF10-1a</strain>
    </source>
</reference>
<evidence type="ECO:0000313" key="13">
    <source>
        <dbReference type="Proteomes" id="UP000235649"/>
    </source>
</evidence>
<evidence type="ECO:0000313" key="12">
    <source>
        <dbReference type="EMBL" id="PMD73030.1"/>
    </source>
</evidence>
<dbReference type="InterPro" id="IPR001095">
    <property type="entry name" value="Acetyl_CoA_COase_a_su"/>
</dbReference>
<dbReference type="GO" id="GO:0005524">
    <property type="term" value="F:ATP binding"/>
    <property type="evidence" value="ECO:0007669"/>
    <property type="project" value="UniProtKB-KW"/>
</dbReference>
<organism evidence="12 13">
    <name type="scientific">Companilactobacillus nuruki</name>
    <dbReference type="NCBI Taxonomy" id="1993540"/>
    <lineage>
        <taxon>Bacteria</taxon>
        <taxon>Bacillati</taxon>
        <taxon>Bacillota</taxon>
        <taxon>Bacilli</taxon>
        <taxon>Lactobacillales</taxon>
        <taxon>Lactobacillaceae</taxon>
        <taxon>Companilactobacillus</taxon>
    </lineage>
</organism>
<dbReference type="InterPro" id="IPR029045">
    <property type="entry name" value="ClpP/crotonase-like_dom_sf"/>
</dbReference>
<sequence length="256" mass="28518">MKKESAYQEVKNARSKEKISIKEIIQGISPNFFELHGDKIEADDKTLIGGIGKIGDLPITIIAIQKGNDLEQNIEYNFGSARPQGYRKALRLMEQAEKFNRPILTLINTPGAWPDVESEYHGQGSAIAECIVQGLGVHVPYISIIVGEGGSGGALALACGDRVFMFKNSFYSVVSPEGYASIIWKDSSKVSQAAEELNLTPGKLLKDGIIDKVLSNYKNSDDLKELKDFLIKEFSDLKEMPVDKLMENRRNRFRKF</sequence>
<dbReference type="UniPathway" id="UPA00655">
    <property type="reaction ID" value="UER00711"/>
</dbReference>
<evidence type="ECO:0000256" key="3">
    <source>
        <dbReference type="ARBA" id="ARBA00022516"/>
    </source>
</evidence>
<keyword evidence="5" id="KW-0547">Nucleotide-binding</keyword>
<dbReference type="Pfam" id="PF03255">
    <property type="entry name" value="ACCA"/>
    <property type="match status" value="1"/>
</dbReference>
<evidence type="ECO:0000256" key="10">
    <source>
        <dbReference type="ARBA" id="ARBA00049152"/>
    </source>
</evidence>
<dbReference type="GO" id="GO:2001295">
    <property type="term" value="P:malonyl-CoA biosynthetic process"/>
    <property type="evidence" value="ECO:0007669"/>
    <property type="project" value="UniProtKB-UniPathway"/>
</dbReference>
<evidence type="ECO:0000256" key="4">
    <source>
        <dbReference type="ARBA" id="ARBA00022679"/>
    </source>
</evidence>
<accession>A0A2N7AWA0</accession>
<dbReference type="PROSITE" id="PS50989">
    <property type="entry name" value="COA_CT_CTER"/>
    <property type="match status" value="1"/>
</dbReference>
<evidence type="ECO:0000256" key="2">
    <source>
        <dbReference type="ARBA" id="ARBA00011883"/>
    </source>
</evidence>
<dbReference type="GO" id="GO:0006633">
    <property type="term" value="P:fatty acid biosynthetic process"/>
    <property type="evidence" value="ECO:0007669"/>
    <property type="project" value="UniProtKB-KW"/>
</dbReference>
<keyword evidence="9" id="KW-0275">Fatty acid biosynthesis</keyword>
<evidence type="ECO:0000256" key="6">
    <source>
        <dbReference type="ARBA" id="ARBA00022832"/>
    </source>
</evidence>
<evidence type="ECO:0000259" key="11">
    <source>
        <dbReference type="PROSITE" id="PS50989"/>
    </source>
</evidence>
<comment type="catalytic activity">
    <reaction evidence="10">
        <text>N(6)-carboxybiotinyl-L-lysyl-[protein] + acetyl-CoA = N(6)-biotinyl-L-lysyl-[protein] + malonyl-CoA</text>
        <dbReference type="Rhea" id="RHEA:54728"/>
        <dbReference type="Rhea" id="RHEA-COMP:10505"/>
        <dbReference type="Rhea" id="RHEA-COMP:10506"/>
        <dbReference type="ChEBI" id="CHEBI:57288"/>
        <dbReference type="ChEBI" id="CHEBI:57384"/>
        <dbReference type="ChEBI" id="CHEBI:83144"/>
        <dbReference type="ChEBI" id="CHEBI:83145"/>
        <dbReference type="EC" id="2.1.3.15"/>
    </reaction>
</comment>
<comment type="caution">
    <text evidence="12">The sequence shown here is derived from an EMBL/GenBank/DDBJ whole genome shotgun (WGS) entry which is preliminary data.</text>
</comment>
<dbReference type="EC" id="2.1.3.15" evidence="2"/>
<dbReference type="NCBIfam" id="NF041504">
    <property type="entry name" value="AccA_sub"/>
    <property type="match status" value="1"/>
</dbReference>
<dbReference type="GO" id="GO:0003989">
    <property type="term" value="F:acetyl-CoA carboxylase activity"/>
    <property type="evidence" value="ECO:0007669"/>
    <property type="project" value="InterPro"/>
</dbReference>
<evidence type="ECO:0000256" key="9">
    <source>
        <dbReference type="ARBA" id="ARBA00023160"/>
    </source>
</evidence>
<keyword evidence="8" id="KW-0443">Lipid metabolism</keyword>
<dbReference type="GO" id="GO:0009317">
    <property type="term" value="C:acetyl-CoA carboxylase complex"/>
    <property type="evidence" value="ECO:0007669"/>
    <property type="project" value="InterPro"/>
</dbReference>
<proteinExistence type="predicted"/>
<dbReference type="PRINTS" id="PR01069">
    <property type="entry name" value="ACCCTRFRASEA"/>
</dbReference>
<dbReference type="GO" id="GO:0016743">
    <property type="term" value="F:carboxyl- or carbamoyltransferase activity"/>
    <property type="evidence" value="ECO:0007669"/>
    <property type="project" value="InterPro"/>
</dbReference>
<dbReference type="InterPro" id="IPR011763">
    <property type="entry name" value="COA_CT_C"/>
</dbReference>
<evidence type="ECO:0000256" key="1">
    <source>
        <dbReference type="ARBA" id="ARBA00004956"/>
    </source>
</evidence>
<evidence type="ECO:0000256" key="7">
    <source>
        <dbReference type="ARBA" id="ARBA00022840"/>
    </source>
</evidence>
<dbReference type="AlphaFoldDB" id="A0A2N7AWA0"/>
<dbReference type="PANTHER" id="PTHR42853">
    <property type="entry name" value="ACETYL-COENZYME A CARBOXYLASE CARBOXYL TRANSFERASE SUBUNIT ALPHA"/>
    <property type="match status" value="1"/>
</dbReference>
<keyword evidence="7" id="KW-0067">ATP-binding</keyword>
<feature type="domain" description="CoA carboxyltransferase C-terminal" evidence="11">
    <location>
        <begin position="1"/>
        <end position="236"/>
    </location>
</feature>
<keyword evidence="6" id="KW-0276">Fatty acid metabolism</keyword>
<keyword evidence="3" id="KW-0444">Lipid biosynthesis</keyword>
<gene>
    <name evidence="12" type="ORF">CBP76_02535</name>
</gene>
<dbReference type="SUPFAM" id="SSF52096">
    <property type="entry name" value="ClpP/crotonase"/>
    <property type="match status" value="1"/>
</dbReference>